<dbReference type="PANTHER" id="PTHR35104:SF13">
    <property type="entry name" value="OS03G0807000 PROTEIN"/>
    <property type="match status" value="1"/>
</dbReference>
<dbReference type="RefSeq" id="XP_044985530.1">
    <property type="nucleotide sequence ID" value="XM_045129595.1"/>
</dbReference>
<feature type="transmembrane region" description="Helical" evidence="2">
    <location>
        <begin position="34"/>
        <end position="67"/>
    </location>
</feature>
<keyword evidence="4" id="KW-1185">Reference proteome</keyword>
<keyword evidence="2" id="KW-1133">Transmembrane helix</keyword>
<dbReference type="GeneID" id="123452869"/>
<dbReference type="Gramene" id="HORVU.MOREX.r2.5HG0434390.1">
    <property type="protein sequence ID" value="HORVU.MOREX.r2.5HG0434390.1.CDS.1"/>
    <property type="gene ID" value="HORVU.MOREX.r2.5HG0434390"/>
</dbReference>
<name>A0A8I6Y771_HORVV</name>
<dbReference type="AlphaFoldDB" id="A0A8I6Y771"/>
<dbReference type="EnsemblPlants" id="HORVU.MOREX.r3.5HG0522510.1">
    <property type="protein sequence ID" value="HORVU.MOREX.r3.5HG0522510.1.CDS1"/>
    <property type="gene ID" value="HORVU.MOREX.r3.5HG0522510"/>
</dbReference>
<reference evidence="3" key="3">
    <citation type="submission" date="2022-01" db="UniProtKB">
        <authorList>
            <consortium name="EnsemblPlants"/>
        </authorList>
    </citation>
    <scope>IDENTIFICATION</scope>
    <source>
        <strain evidence="3">subsp. vulgare</strain>
    </source>
</reference>
<dbReference type="KEGG" id="hvg:123452869"/>
<dbReference type="OrthoDB" id="673942at2759"/>
<gene>
    <name evidence="3" type="primary">LOC123452869</name>
</gene>
<evidence type="ECO:0000256" key="2">
    <source>
        <dbReference type="SAM" id="Phobius"/>
    </source>
</evidence>
<keyword evidence="2" id="KW-0472">Membrane</keyword>
<dbReference type="Gramene" id="HORVU.MOREX.r3.5HG0522510.1">
    <property type="protein sequence ID" value="HORVU.MOREX.r3.5HG0522510.1.CDS1"/>
    <property type="gene ID" value="HORVU.MOREX.r3.5HG0522510"/>
</dbReference>
<organism evidence="3 4">
    <name type="scientific">Hordeum vulgare subsp. vulgare</name>
    <name type="common">Domesticated barley</name>
    <dbReference type="NCBI Taxonomy" id="112509"/>
    <lineage>
        <taxon>Eukaryota</taxon>
        <taxon>Viridiplantae</taxon>
        <taxon>Streptophyta</taxon>
        <taxon>Embryophyta</taxon>
        <taxon>Tracheophyta</taxon>
        <taxon>Spermatophyta</taxon>
        <taxon>Magnoliopsida</taxon>
        <taxon>Liliopsida</taxon>
        <taxon>Poales</taxon>
        <taxon>Poaceae</taxon>
        <taxon>BOP clade</taxon>
        <taxon>Pooideae</taxon>
        <taxon>Triticodae</taxon>
        <taxon>Triticeae</taxon>
        <taxon>Hordeinae</taxon>
        <taxon>Hordeum</taxon>
    </lineage>
</organism>
<dbReference type="Proteomes" id="UP000011116">
    <property type="component" value="Chromosome 5H"/>
</dbReference>
<reference evidence="4" key="1">
    <citation type="journal article" date="2012" name="Nature">
        <title>A physical, genetic and functional sequence assembly of the barley genome.</title>
        <authorList>
            <consortium name="The International Barley Genome Sequencing Consortium"/>
            <person name="Mayer K.F."/>
            <person name="Waugh R."/>
            <person name="Brown J.W."/>
            <person name="Schulman A."/>
            <person name="Langridge P."/>
            <person name="Platzer M."/>
            <person name="Fincher G.B."/>
            <person name="Muehlbauer G.J."/>
            <person name="Sato K."/>
            <person name="Close T.J."/>
            <person name="Wise R.P."/>
            <person name="Stein N."/>
        </authorList>
    </citation>
    <scope>NUCLEOTIDE SEQUENCE [LARGE SCALE GENOMIC DNA]</scope>
    <source>
        <strain evidence="4">cv. Morex</strain>
    </source>
</reference>
<evidence type="ECO:0000256" key="1">
    <source>
        <dbReference type="SAM" id="MobiDB-lite"/>
    </source>
</evidence>
<proteinExistence type="predicted"/>
<dbReference type="PANTHER" id="PTHR35104">
    <property type="entry name" value="OS03G0807000 PROTEIN"/>
    <property type="match status" value="1"/>
</dbReference>
<feature type="compositionally biased region" description="Low complexity" evidence="1">
    <location>
        <begin position="94"/>
        <end position="104"/>
    </location>
</feature>
<feature type="region of interest" description="Disordered" evidence="1">
    <location>
        <begin position="85"/>
        <end position="126"/>
    </location>
</feature>
<evidence type="ECO:0000313" key="3">
    <source>
        <dbReference type="EnsemblPlants" id="HORVU.MOREX.r3.5HG0522510.1.CDS1"/>
    </source>
</evidence>
<accession>A0A8I6Y771</accession>
<keyword evidence="2" id="KW-0812">Transmembrane</keyword>
<evidence type="ECO:0000313" key="4">
    <source>
        <dbReference type="Proteomes" id="UP000011116"/>
    </source>
</evidence>
<reference evidence="3" key="2">
    <citation type="submission" date="2020-10" db="EMBL/GenBank/DDBJ databases">
        <authorList>
            <person name="Scholz U."/>
            <person name="Mascher M."/>
            <person name="Fiebig A."/>
        </authorList>
    </citation>
    <scope>NUCLEOTIDE SEQUENCE [LARGE SCALE GENOMIC DNA]</scope>
    <source>
        <strain evidence="3">cv. Morex</strain>
    </source>
</reference>
<feature type="compositionally biased region" description="Acidic residues" evidence="1">
    <location>
        <begin position="105"/>
        <end position="118"/>
    </location>
</feature>
<protein>
    <submittedName>
        <fullName evidence="3">Uncharacterized protein</fullName>
    </submittedName>
</protein>
<sequence>MAVRAGWVVAVARGSAAAWQRVACNPETLPPDRVLALICLGPLHLLTRLAACLCVPFLAASAPFRFASPRRRRRRLLLLPAPELLLAPYPPSPSSASSSSSSSSSDDDDDDYGGTEDADGIHPHVD</sequence>